<sequence length="554" mass="62186">MQPKTSTHKFSVKERARYLLTTHDKTYDLLVVGGGATGAGIALDAASRGLSVVLVEKNDFAWGTSSRSTKLIHGGLRYLKQLELGLVREVGLERAIVHHNARHIVRPEKMLLPIIEEGSLGKWSSSLALWVYDRLAKVNKTEARQMLSKEETLAAEPLLPQGIVKAGAMYYEYRTDDARLTIELIKTAVEQGALALNHSEMLNFTYDENGQVTGAAIRDYILEEEYELKAKHVVNATGPWVDELRAKDADGVEGKRLHLSKGVHLVVDRQRLPIQQAVYFDVRQDGRMIFAIPRENCTYIGTTDTDYKGAIDSPRSEQADVDYILAACKEMFPEHPLTEDDIDSSWAGLRPLIHEDGKSASELSRKDEIFYASSGLISIAGGKLTGYRKMAERVVDQIVKRLGIEASCQTEKLVLSGGDFASEEEFDRFIQLRVGEAKQISASPEQIGRLARRYGANLDLILENAFALHAEVQNPADRLLFAELQYALEYESVGSLADFFIRRTGKLYFERAAIIAEYPKVMQRMLKYFNWGPSELQLQMQELQQAYMQAVDFA</sequence>
<evidence type="ECO:0000256" key="7">
    <source>
        <dbReference type="RuleBase" id="RU361217"/>
    </source>
</evidence>
<dbReference type="EMBL" id="CP002831">
    <property type="protein sequence ID" value="AFC26816.1"/>
    <property type="molecule type" value="Genomic_DNA"/>
</dbReference>
<dbReference type="InterPro" id="IPR038299">
    <property type="entry name" value="DAO_C_sf"/>
</dbReference>
<dbReference type="AlphaFoldDB" id="H6L7E4"/>
<dbReference type="InterPro" id="IPR000447">
    <property type="entry name" value="G3P_DH_FAD-dep"/>
</dbReference>
<dbReference type="KEGG" id="sgn:SGRA_4101"/>
<name>H6L7E4_SAPGL</name>
<keyword evidence="5" id="KW-0274">FAD</keyword>
<keyword evidence="3 7" id="KW-0285">Flavoprotein</keyword>
<dbReference type="InterPro" id="IPR006076">
    <property type="entry name" value="FAD-dep_OxRdtase"/>
</dbReference>
<dbReference type="OrthoDB" id="9766796at2"/>
<dbReference type="Gene3D" id="3.50.50.60">
    <property type="entry name" value="FAD/NAD(P)-binding domain"/>
    <property type="match status" value="1"/>
</dbReference>
<organism evidence="10 11">
    <name type="scientific">Saprospira grandis (strain Lewin)</name>
    <dbReference type="NCBI Taxonomy" id="984262"/>
    <lineage>
        <taxon>Bacteria</taxon>
        <taxon>Pseudomonadati</taxon>
        <taxon>Bacteroidota</taxon>
        <taxon>Saprospiria</taxon>
        <taxon>Saprospirales</taxon>
        <taxon>Saprospiraceae</taxon>
        <taxon>Saprospira</taxon>
    </lineage>
</organism>
<dbReference type="eggNOG" id="COG0578">
    <property type="taxonomic scope" value="Bacteria"/>
</dbReference>
<accession>H6L7E4</accession>
<feature type="domain" description="FAD dependent oxidoreductase" evidence="8">
    <location>
        <begin position="28"/>
        <end position="387"/>
    </location>
</feature>
<dbReference type="InterPro" id="IPR031656">
    <property type="entry name" value="DAO_C"/>
</dbReference>
<comment type="catalytic activity">
    <reaction evidence="7">
        <text>a quinone + sn-glycerol 3-phosphate = dihydroxyacetone phosphate + a quinol</text>
        <dbReference type="Rhea" id="RHEA:18977"/>
        <dbReference type="ChEBI" id="CHEBI:24646"/>
        <dbReference type="ChEBI" id="CHEBI:57597"/>
        <dbReference type="ChEBI" id="CHEBI:57642"/>
        <dbReference type="ChEBI" id="CHEBI:132124"/>
        <dbReference type="EC" id="1.1.5.3"/>
    </reaction>
</comment>
<dbReference type="EC" id="1.1.5.3" evidence="7"/>
<evidence type="ECO:0000256" key="6">
    <source>
        <dbReference type="ARBA" id="ARBA00023002"/>
    </source>
</evidence>
<dbReference type="RefSeq" id="WP_015694397.1">
    <property type="nucleotide sequence ID" value="NC_016940.1"/>
</dbReference>
<dbReference type="Proteomes" id="UP000007519">
    <property type="component" value="Chromosome"/>
</dbReference>
<evidence type="ECO:0000256" key="4">
    <source>
        <dbReference type="ARBA" id="ARBA00022798"/>
    </source>
</evidence>
<reference evidence="10 11" key="1">
    <citation type="journal article" date="2012" name="Stand. Genomic Sci.">
        <title>Complete genome sequencing and analysis of Saprospira grandis str. Lewin, a predatory marine bacterium.</title>
        <authorList>
            <person name="Saw J.H."/>
            <person name="Yuryev A."/>
            <person name="Kanbe M."/>
            <person name="Hou S."/>
            <person name="Young A.G."/>
            <person name="Aizawa S."/>
            <person name="Alam M."/>
        </authorList>
    </citation>
    <scope>NUCLEOTIDE SEQUENCE [LARGE SCALE GENOMIC DNA]</scope>
    <source>
        <strain evidence="10 11">Lewin</strain>
    </source>
</reference>
<comment type="similarity">
    <text evidence="2 7">Belongs to the FAD-dependent glycerol-3-phosphate dehydrogenase family.</text>
</comment>
<dbReference type="HOGENOM" id="CLU_015740_5_0_10"/>
<comment type="cofactor">
    <cofactor evidence="1 7">
        <name>FAD</name>
        <dbReference type="ChEBI" id="CHEBI:57692"/>
    </cofactor>
</comment>
<dbReference type="PANTHER" id="PTHR11985:SF35">
    <property type="entry name" value="ANAEROBIC GLYCEROL-3-PHOSPHATE DEHYDROGENASE SUBUNIT A"/>
    <property type="match status" value="1"/>
</dbReference>
<dbReference type="GO" id="GO:0006071">
    <property type="term" value="P:glycerol metabolic process"/>
    <property type="evidence" value="ECO:0007669"/>
    <property type="project" value="UniProtKB-KW"/>
</dbReference>
<dbReference type="GO" id="GO:0046168">
    <property type="term" value="P:glycerol-3-phosphate catabolic process"/>
    <property type="evidence" value="ECO:0007669"/>
    <property type="project" value="TreeGrafter"/>
</dbReference>
<dbReference type="STRING" id="984262.SGRA_4101"/>
<keyword evidence="4" id="KW-0319">Glycerol metabolism</keyword>
<dbReference type="PRINTS" id="PR01001">
    <property type="entry name" value="FADG3PDH"/>
</dbReference>
<dbReference type="InterPro" id="IPR036188">
    <property type="entry name" value="FAD/NAD-bd_sf"/>
</dbReference>
<evidence type="ECO:0000259" key="9">
    <source>
        <dbReference type="Pfam" id="PF16901"/>
    </source>
</evidence>
<proteinExistence type="inferred from homology"/>
<evidence type="ECO:0000256" key="1">
    <source>
        <dbReference type="ARBA" id="ARBA00001974"/>
    </source>
</evidence>
<dbReference type="GO" id="GO:0009331">
    <property type="term" value="C:glycerol-3-phosphate dehydrogenase (FAD) complex"/>
    <property type="evidence" value="ECO:0007669"/>
    <property type="project" value="UniProtKB-UniRule"/>
</dbReference>
<dbReference type="Pfam" id="PF01266">
    <property type="entry name" value="DAO"/>
    <property type="match status" value="1"/>
</dbReference>
<dbReference type="PANTHER" id="PTHR11985">
    <property type="entry name" value="GLYCEROL-3-PHOSPHATE DEHYDROGENASE"/>
    <property type="match status" value="1"/>
</dbReference>
<dbReference type="PROSITE" id="PS00978">
    <property type="entry name" value="FAD_G3PDH_2"/>
    <property type="match status" value="1"/>
</dbReference>
<evidence type="ECO:0000256" key="2">
    <source>
        <dbReference type="ARBA" id="ARBA00007330"/>
    </source>
</evidence>
<protein>
    <recommendedName>
        <fullName evidence="7">Glycerol-3-phosphate dehydrogenase</fullName>
        <ecNumber evidence="7">1.1.5.3</ecNumber>
    </recommendedName>
</protein>
<dbReference type="Gene3D" id="1.10.8.870">
    <property type="entry name" value="Alpha-glycerophosphate oxidase, cap domain"/>
    <property type="match status" value="1"/>
</dbReference>
<dbReference type="Pfam" id="PF16901">
    <property type="entry name" value="DAO_C"/>
    <property type="match status" value="1"/>
</dbReference>
<dbReference type="PROSITE" id="PS00977">
    <property type="entry name" value="FAD_G3PDH_1"/>
    <property type="match status" value="1"/>
</dbReference>
<dbReference type="SUPFAM" id="SSF51905">
    <property type="entry name" value="FAD/NAD(P)-binding domain"/>
    <property type="match status" value="1"/>
</dbReference>
<evidence type="ECO:0000313" key="10">
    <source>
        <dbReference type="EMBL" id="AFC26816.1"/>
    </source>
</evidence>
<dbReference type="GO" id="GO:0004368">
    <property type="term" value="F:glycerol-3-phosphate dehydrogenase (quinone) activity"/>
    <property type="evidence" value="ECO:0007669"/>
    <property type="project" value="UniProtKB-EC"/>
</dbReference>
<dbReference type="SUPFAM" id="SSF54373">
    <property type="entry name" value="FAD-linked reductases, C-terminal domain"/>
    <property type="match status" value="1"/>
</dbReference>
<evidence type="ECO:0000313" key="11">
    <source>
        <dbReference type="Proteomes" id="UP000007519"/>
    </source>
</evidence>
<evidence type="ECO:0000256" key="5">
    <source>
        <dbReference type="ARBA" id="ARBA00022827"/>
    </source>
</evidence>
<feature type="domain" description="Alpha-glycerophosphate oxidase C-terminal" evidence="9">
    <location>
        <begin position="408"/>
        <end position="534"/>
    </location>
</feature>
<evidence type="ECO:0000259" key="8">
    <source>
        <dbReference type="Pfam" id="PF01266"/>
    </source>
</evidence>
<dbReference type="Gene3D" id="3.30.9.10">
    <property type="entry name" value="D-Amino Acid Oxidase, subunit A, domain 2"/>
    <property type="match status" value="1"/>
</dbReference>
<keyword evidence="6 7" id="KW-0560">Oxidoreductase</keyword>
<gene>
    <name evidence="10" type="primary">glpA</name>
    <name evidence="10" type="ordered locus">SGRA_4101</name>
</gene>
<evidence type="ECO:0000256" key="3">
    <source>
        <dbReference type="ARBA" id="ARBA00022630"/>
    </source>
</evidence>
<keyword evidence="11" id="KW-1185">Reference proteome</keyword>